<dbReference type="EMBL" id="CP025003">
    <property type="protein sequence ID" value="ATZ94512.1"/>
    <property type="molecule type" value="Genomic_DNA"/>
</dbReference>
<dbReference type="SUPFAM" id="SSF46689">
    <property type="entry name" value="Homeodomain-like"/>
    <property type="match status" value="1"/>
</dbReference>
<evidence type="ECO:0000256" key="2">
    <source>
        <dbReference type="PROSITE-ProRule" id="PRU00335"/>
    </source>
</evidence>
<dbReference type="GO" id="GO:0003677">
    <property type="term" value="F:DNA binding"/>
    <property type="evidence" value="ECO:0007669"/>
    <property type="project" value="UniProtKB-UniRule"/>
</dbReference>
<dbReference type="GeneID" id="66564919"/>
<evidence type="ECO:0000259" key="3">
    <source>
        <dbReference type="PROSITE" id="PS50977"/>
    </source>
</evidence>
<sequence length="186" mass="20528">MRSKSEITAEQLIRSAATIIRRDGLHACTHRAVAEEAQMSLGATTYHFKTLDDLLAAVMHQAIEDFAVSTRHWLSLHGADDPAGILTDFVFWTIGERSRLTREYELFVAAVSRPLLRPHAAEWLQAHETILGEHFGFSRPVSQAAVSFTDAWLMRGVLSGIDDLPDAAVIRAAFHAIVTNRSAIGP</sequence>
<protein>
    <submittedName>
        <fullName evidence="4">TetR family transcriptional regulator</fullName>
    </submittedName>
</protein>
<gene>
    <name evidence="4" type="ORF">CVE23_11305</name>
</gene>
<dbReference type="RefSeq" id="WP_100849562.1">
    <property type="nucleotide sequence ID" value="NZ_BMJF01000001.1"/>
</dbReference>
<name>A0A2K8QM99_9GAMM</name>
<dbReference type="AlphaFoldDB" id="A0A2K8QM99"/>
<proteinExistence type="predicted"/>
<accession>A0A2K8QM99</accession>
<dbReference type="Pfam" id="PF00440">
    <property type="entry name" value="TetR_N"/>
    <property type="match status" value="1"/>
</dbReference>
<dbReference type="InterPro" id="IPR041583">
    <property type="entry name" value="TetR_C_31"/>
</dbReference>
<dbReference type="Pfam" id="PF17940">
    <property type="entry name" value="TetR_C_31"/>
    <property type="match status" value="1"/>
</dbReference>
<feature type="DNA-binding region" description="H-T-H motif" evidence="2">
    <location>
        <begin position="29"/>
        <end position="48"/>
    </location>
</feature>
<dbReference type="KEGG" id="dfn:CVE23_11305"/>
<reference evidence="5" key="1">
    <citation type="journal article" date="2018" name="Genome Announc.">
        <title>Complete genome sequence of a Dickeya fangzhongdai type strain causing bleeding canker of pear tree trunks.</title>
        <authorList>
            <person name="Zhao Y."/>
            <person name="Tian Y."/>
            <person name="Li X."/>
            <person name="Hu B."/>
        </authorList>
    </citation>
    <scope>NUCLEOTIDE SEQUENCE [LARGE SCALE GENOMIC DNA]</scope>
    <source>
        <strain evidence="5">DSM 101947</strain>
    </source>
</reference>
<feature type="domain" description="HTH tetR-type" evidence="3">
    <location>
        <begin position="6"/>
        <end position="66"/>
    </location>
</feature>
<dbReference type="Gene3D" id="1.10.357.10">
    <property type="entry name" value="Tetracycline Repressor, domain 2"/>
    <property type="match status" value="1"/>
</dbReference>
<evidence type="ECO:0000313" key="5">
    <source>
        <dbReference type="Proteomes" id="UP000231901"/>
    </source>
</evidence>
<dbReference type="PROSITE" id="PS50977">
    <property type="entry name" value="HTH_TETR_2"/>
    <property type="match status" value="1"/>
</dbReference>
<dbReference type="InterPro" id="IPR009057">
    <property type="entry name" value="Homeodomain-like_sf"/>
</dbReference>
<organism evidence="4 5">
    <name type="scientific">Dickeya fangzhongdai</name>
    <dbReference type="NCBI Taxonomy" id="1778540"/>
    <lineage>
        <taxon>Bacteria</taxon>
        <taxon>Pseudomonadati</taxon>
        <taxon>Pseudomonadota</taxon>
        <taxon>Gammaproteobacteria</taxon>
        <taxon>Enterobacterales</taxon>
        <taxon>Pectobacteriaceae</taxon>
        <taxon>Dickeya</taxon>
    </lineage>
</organism>
<dbReference type="InterPro" id="IPR001647">
    <property type="entry name" value="HTH_TetR"/>
</dbReference>
<keyword evidence="1 2" id="KW-0238">DNA-binding</keyword>
<evidence type="ECO:0000313" key="4">
    <source>
        <dbReference type="EMBL" id="ATZ94512.1"/>
    </source>
</evidence>
<evidence type="ECO:0000256" key="1">
    <source>
        <dbReference type="ARBA" id="ARBA00023125"/>
    </source>
</evidence>
<dbReference type="Proteomes" id="UP000231901">
    <property type="component" value="Chromosome"/>
</dbReference>
<keyword evidence="5" id="KW-1185">Reference proteome</keyword>